<proteinExistence type="predicted"/>
<evidence type="ECO:0000256" key="1">
    <source>
        <dbReference type="SAM" id="Phobius"/>
    </source>
</evidence>
<keyword evidence="1" id="KW-1133">Transmembrane helix</keyword>
<dbReference type="Proteomes" id="UP000020103">
    <property type="component" value="Unassembled WGS sequence"/>
</dbReference>
<dbReference type="EMBL" id="JAOF01000001">
    <property type="protein sequence ID" value="EUA46814.1"/>
    <property type="molecule type" value="Genomic_DNA"/>
</dbReference>
<evidence type="ECO:0000313" key="2">
    <source>
        <dbReference type="EMBL" id="EUA46814.1"/>
    </source>
</evidence>
<accession>A0A829Q3E2</accession>
<protein>
    <recommendedName>
        <fullName evidence="4">Transmembrane protein</fullName>
    </recommendedName>
</protein>
<dbReference type="AlphaFoldDB" id="A0A829Q3E2"/>
<organism evidence="2 3">
    <name type="scientific">Mycobacteroides abscessus 21</name>
    <dbReference type="NCBI Taxonomy" id="1299324"/>
    <lineage>
        <taxon>Bacteria</taxon>
        <taxon>Bacillati</taxon>
        <taxon>Actinomycetota</taxon>
        <taxon>Actinomycetes</taxon>
        <taxon>Mycobacteriales</taxon>
        <taxon>Mycobacteriaceae</taxon>
        <taxon>Mycobacteroides</taxon>
        <taxon>Mycobacteroides abscessus</taxon>
    </lineage>
</organism>
<gene>
    <name evidence="2" type="ORF">I543_0873</name>
</gene>
<keyword evidence="1" id="KW-0472">Membrane</keyword>
<reference evidence="2 3" key="1">
    <citation type="submission" date="2013-12" db="EMBL/GenBank/DDBJ databases">
        <authorList>
            <person name="Madinger N."/>
            <person name="Lenaerts A."/>
            <person name="Ordway D."/>
            <person name="DeGroote M.A."/>
            <person name="Parker T."/>
            <person name="Sizemore C."/>
            <person name="Tallon L.J."/>
            <person name="Sadzewicz L.K."/>
            <person name="Sengamalay N."/>
            <person name="Fraser C.M."/>
            <person name="Hine E."/>
            <person name="Shefchek K.A."/>
            <person name="Das S.P."/>
            <person name="Tettelin H."/>
        </authorList>
    </citation>
    <scope>NUCLEOTIDE SEQUENCE [LARGE SCALE GENOMIC DNA]</scope>
    <source>
        <strain evidence="2 3">21</strain>
    </source>
</reference>
<sequence>MSDEYVEYWVARAKTPETRARIRRLSRLEDLTNGILLTGMILFLLMALTRVVLAIWFWAPDAGDSTIFLWVLGITLGVTVTSVFLNSAVETRLSQAKFADGYSSVGVIDAVRSWEGTDGEGSPTTFYALAVTAALPDGGTIRRHVDWSTDSGSGSSDTPDETWVGRRISFRHNTLDPEDLADEQFAGWPDTEVERS</sequence>
<evidence type="ECO:0008006" key="4">
    <source>
        <dbReference type="Google" id="ProtNLM"/>
    </source>
</evidence>
<feature type="transmembrane region" description="Helical" evidence="1">
    <location>
        <begin position="31"/>
        <end position="59"/>
    </location>
</feature>
<name>A0A829Q3E2_9MYCO</name>
<comment type="caution">
    <text evidence="2">The sequence shown here is derived from an EMBL/GenBank/DDBJ whole genome shotgun (WGS) entry which is preliminary data.</text>
</comment>
<evidence type="ECO:0000313" key="3">
    <source>
        <dbReference type="Proteomes" id="UP000020103"/>
    </source>
</evidence>
<keyword evidence="1" id="KW-0812">Transmembrane</keyword>
<feature type="transmembrane region" description="Helical" evidence="1">
    <location>
        <begin position="65"/>
        <end position="85"/>
    </location>
</feature>